<dbReference type="InterPro" id="IPR032710">
    <property type="entry name" value="NTF2-like_dom_sf"/>
</dbReference>
<dbReference type="SUPFAM" id="SSF54427">
    <property type="entry name" value="NTF2-like"/>
    <property type="match status" value="1"/>
</dbReference>
<protein>
    <submittedName>
        <fullName evidence="2">Nuclear transport factor 2 family protein</fullName>
    </submittedName>
</protein>
<name>A0ABV8ABN8_9DEIO</name>
<gene>
    <name evidence="2" type="ORF">ACFOPQ_18485</name>
</gene>
<sequence>MTNPADRPQDRIFDTDFLDLRGLPEATGTIDALLKADEAWNAAYHHRDAERLITMLADDWVGFFPDGTIAFKNDLLEGMAHNPPAQLMFERHACLVFSNTGVTRGTLYIGGERVQSFLRVYTWKGGQWWAVSVQVVP</sequence>
<evidence type="ECO:0000313" key="3">
    <source>
        <dbReference type="Proteomes" id="UP001595748"/>
    </source>
</evidence>
<dbReference type="Gene3D" id="3.10.450.50">
    <property type="match status" value="1"/>
</dbReference>
<evidence type="ECO:0000259" key="1">
    <source>
        <dbReference type="Pfam" id="PF14534"/>
    </source>
</evidence>
<keyword evidence="3" id="KW-1185">Reference proteome</keyword>
<dbReference type="InterPro" id="IPR027843">
    <property type="entry name" value="DUF4440"/>
</dbReference>
<accession>A0ABV8ABN8</accession>
<dbReference type="Proteomes" id="UP001595748">
    <property type="component" value="Unassembled WGS sequence"/>
</dbReference>
<dbReference type="RefSeq" id="WP_380080692.1">
    <property type="nucleotide sequence ID" value="NZ_JBHRZF010000214.1"/>
</dbReference>
<comment type="caution">
    <text evidence="2">The sequence shown here is derived from an EMBL/GenBank/DDBJ whole genome shotgun (WGS) entry which is preliminary data.</text>
</comment>
<evidence type="ECO:0000313" key="2">
    <source>
        <dbReference type="EMBL" id="MFC3862755.1"/>
    </source>
</evidence>
<dbReference type="EMBL" id="JBHRZF010000214">
    <property type="protein sequence ID" value="MFC3862755.1"/>
    <property type="molecule type" value="Genomic_DNA"/>
</dbReference>
<proteinExistence type="predicted"/>
<reference evidence="3" key="1">
    <citation type="journal article" date="2019" name="Int. J. Syst. Evol. Microbiol.">
        <title>The Global Catalogue of Microorganisms (GCM) 10K type strain sequencing project: providing services to taxonomists for standard genome sequencing and annotation.</title>
        <authorList>
            <consortium name="The Broad Institute Genomics Platform"/>
            <consortium name="The Broad Institute Genome Sequencing Center for Infectious Disease"/>
            <person name="Wu L."/>
            <person name="Ma J."/>
        </authorList>
    </citation>
    <scope>NUCLEOTIDE SEQUENCE [LARGE SCALE GENOMIC DNA]</scope>
    <source>
        <strain evidence="3">CCTCC AB 2013263</strain>
    </source>
</reference>
<feature type="domain" description="DUF4440" evidence="1">
    <location>
        <begin position="33"/>
        <end position="128"/>
    </location>
</feature>
<organism evidence="2 3">
    <name type="scientific">Deinococcus antarcticus</name>
    <dbReference type="NCBI Taxonomy" id="1298767"/>
    <lineage>
        <taxon>Bacteria</taxon>
        <taxon>Thermotogati</taxon>
        <taxon>Deinococcota</taxon>
        <taxon>Deinococci</taxon>
        <taxon>Deinococcales</taxon>
        <taxon>Deinococcaceae</taxon>
        <taxon>Deinococcus</taxon>
    </lineage>
</organism>
<dbReference type="Pfam" id="PF14534">
    <property type="entry name" value="DUF4440"/>
    <property type="match status" value="1"/>
</dbReference>